<organism evidence="1 2">
    <name type="scientific">Purpureocillium lilacinum</name>
    <name type="common">Paecilomyces lilacinus</name>
    <dbReference type="NCBI Taxonomy" id="33203"/>
    <lineage>
        <taxon>Eukaryota</taxon>
        <taxon>Fungi</taxon>
        <taxon>Dikarya</taxon>
        <taxon>Ascomycota</taxon>
        <taxon>Pezizomycotina</taxon>
        <taxon>Sordariomycetes</taxon>
        <taxon>Hypocreomycetidae</taxon>
        <taxon>Hypocreales</taxon>
        <taxon>Ophiocordycipitaceae</taxon>
        <taxon>Purpureocillium</taxon>
    </lineage>
</organism>
<evidence type="ECO:0000313" key="1">
    <source>
        <dbReference type="EMBL" id="KAL3962674.1"/>
    </source>
</evidence>
<name>A0ACC4E233_PURLI</name>
<dbReference type="Proteomes" id="UP001638806">
    <property type="component" value="Unassembled WGS sequence"/>
</dbReference>
<evidence type="ECO:0000313" key="2">
    <source>
        <dbReference type="Proteomes" id="UP001638806"/>
    </source>
</evidence>
<keyword evidence="2" id="KW-1185">Reference proteome</keyword>
<dbReference type="EMBL" id="JBGNUJ010000003">
    <property type="protein sequence ID" value="KAL3962674.1"/>
    <property type="molecule type" value="Genomic_DNA"/>
</dbReference>
<accession>A0ACC4E233</accession>
<proteinExistence type="predicted"/>
<sequence length="73" mass="7593">MAATSTPAAEATTAATTSAAASPPTLKVVAALVAEIDSARRNFTTPRSRRIMDFGVGIMVARRRSDDLGRGDD</sequence>
<comment type="caution">
    <text evidence="1">The sequence shown here is derived from an EMBL/GenBank/DDBJ whole genome shotgun (WGS) entry which is preliminary data.</text>
</comment>
<reference evidence="1" key="1">
    <citation type="submission" date="2024-12" db="EMBL/GenBank/DDBJ databases">
        <title>Comparative genomics and development of molecular markers within Purpureocillium lilacinum and among Purpureocillium species.</title>
        <authorList>
            <person name="Yeh Z.-Y."/>
            <person name="Ni N.-T."/>
            <person name="Lo P.-H."/>
            <person name="Mushyakhwo K."/>
            <person name="Lin C.-F."/>
            <person name="Nai Y.-S."/>
        </authorList>
    </citation>
    <scope>NUCLEOTIDE SEQUENCE</scope>
    <source>
        <strain evidence="1">NCHU-NPUST-175</strain>
    </source>
</reference>
<gene>
    <name evidence="1" type="ORF">ACCO45_004197</name>
</gene>
<protein>
    <submittedName>
        <fullName evidence="1">Uncharacterized protein</fullName>
    </submittedName>
</protein>